<keyword evidence="5 7" id="KW-1133">Transmembrane helix</keyword>
<sequence>MEKEINLKNLFNVIKRKFWIIAVITTLAACIGGIYSIFMKTPLYASSARILIPANADAIATLKVMIKEPIVLEKVAQQLNSQKSADALNGQVSVGKIEESQVFVITAVDTNPAEAVKIANATASVYKEEANAILNFSNVRILTEAKVQEHPLPINLNHAKAIGMALAAGLILSVGVVFILDSLDETIKSERSIEKLLPVPVLGSVSQMKKNNIVDKTSKRESVIVEGKTFDS</sequence>
<dbReference type="EMBL" id="JMQC01000008">
    <property type="protein sequence ID" value="KFN03409.1"/>
    <property type="molecule type" value="Genomic_DNA"/>
</dbReference>
<evidence type="ECO:0000313" key="9">
    <source>
        <dbReference type="EMBL" id="KFN03409.1"/>
    </source>
</evidence>
<evidence type="ECO:0000259" key="8">
    <source>
        <dbReference type="Pfam" id="PF02706"/>
    </source>
</evidence>
<dbReference type="PATRIC" id="fig|1405.8.peg.2431"/>
<reference evidence="10 12" key="2">
    <citation type="submission" date="2018-08" db="EMBL/GenBank/DDBJ databases">
        <title>Bacillus clarus sp. nov. strain PS00077A.</title>
        <authorList>
            <person name="Mendez Acevedo M."/>
            <person name="Carroll L."/>
            <person name="Mukherjee M."/>
            <person name="Wiedmann M."/>
            <person name="Kovac J."/>
        </authorList>
    </citation>
    <scope>NUCLEOTIDE SEQUENCE [LARGE SCALE GENOMIC DNA]</scope>
    <source>
        <strain evidence="10 12">PS00077A</strain>
    </source>
</reference>
<feature type="domain" description="Polysaccharide chain length determinant N-terminal" evidence="8">
    <location>
        <begin position="4"/>
        <end position="63"/>
    </location>
</feature>
<dbReference type="PANTHER" id="PTHR32309:SF31">
    <property type="entry name" value="CAPSULAR EXOPOLYSACCHARIDE FAMILY"/>
    <property type="match status" value="1"/>
</dbReference>
<feature type="transmembrane region" description="Helical" evidence="7">
    <location>
        <begin position="161"/>
        <end position="183"/>
    </location>
</feature>
<comment type="subcellular location">
    <subcellularLocation>
        <location evidence="1">Cell membrane</location>
        <topology evidence="1">Multi-pass membrane protein</topology>
    </subcellularLocation>
</comment>
<feature type="transmembrane region" description="Helical" evidence="7">
    <location>
        <begin position="18"/>
        <end position="38"/>
    </location>
</feature>
<keyword evidence="6 7" id="KW-0472">Membrane</keyword>
<evidence type="ECO:0000313" key="12">
    <source>
        <dbReference type="Proteomes" id="UP000264294"/>
    </source>
</evidence>
<evidence type="ECO:0000256" key="3">
    <source>
        <dbReference type="ARBA" id="ARBA00022475"/>
    </source>
</evidence>
<keyword evidence="12" id="KW-1185">Reference proteome</keyword>
<dbReference type="PANTHER" id="PTHR32309">
    <property type="entry name" value="TYROSINE-PROTEIN KINASE"/>
    <property type="match status" value="1"/>
</dbReference>
<comment type="caution">
    <text evidence="9">The sequence shown here is derived from an EMBL/GenBank/DDBJ whole genome shotgun (WGS) entry which is preliminary data.</text>
</comment>
<dbReference type="RefSeq" id="WP_042980999.1">
    <property type="nucleotide sequence ID" value="NZ_JMQC01000008.1"/>
</dbReference>
<evidence type="ECO:0000256" key="4">
    <source>
        <dbReference type="ARBA" id="ARBA00022692"/>
    </source>
</evidence>
<keyword evidence="3" id="KW-1003">Cell membrane</keyword>
<accession>A0A090YWU5</accession>
<evidence type="ECO:0000256" key="7">
    <source>
        <dbReference type="SAM" id="Phobius"/>
    </source>
</evidence>
<organism evidence="9 11">
    <name type="scientific">Bacillus clarus</name>
    <dbReference type="NCBI Taxonomy" id="2338372"/>
    <lineage>
        <taxon>Bacteria</taxon>
        <taxon>Bacillati</taxon>
        <taxon>Bacillota</taxon>
        <taxon>Bacilli</taxon>
        <taxon>Bacillales</taxon>
        <taxon>Bacillaceae</taxon>
        <taxon>Bacillus</taxon>
        <taxon>Bacillus cereus group</taxon>
    </lineage>
</organism>
<keyword evidence="4 7" id="KW-0812">Transmembrane</keyword>
<dbReference type="Pfam" id="PF02706">
    <property type="entry name" value="Wzz"/>
    <property type="match status" value="1"/>
</dbReference>
<evidence type="ECO:0000256" key="6">
    <source>
        <dbReference type="ARBA" id="ARBA00023136"/>
    </source>
</evidence>
<evidence type="ECO:0000313" key="10">
    <source>
        <dbReference type="EMBL" id="RFT64836.1"/>
    </source>
</evidence>
<dbReference type="EMBL" id="QVOD01000033">
    <property type="protein sequence ID" value="RFT64836.1"/>
    <property type="molecule type" value="Genomic_DNA"/>
</dbReference>
<dbReference type="PROSITE" id="PS51257">
    <property type="entry name" value="PROKAR_LIPOPROTEIN"/>
    <property type="match status" value="1"/>
</dbReference>
<comment type="similarity">
    <text evidence="2">Belongs to the CpsC/CapA family.</text>
</comment>
<dbReference type="Proteomes" id="UP000029389">
    <property type="component" value="Unassembled WGS sequence"/>
</dbReference>
<dbReference type="InterPro" id="IPR050445">
    <property type="entry name" value="Bact_polysacc_biosynth/exp"/>
</dbReference>
<evidence type="ECO:0000256" key="1">
    <source>
        <dbReference type="ARBA" id="ARBA00004651"/>
    </source>
</evidence>
<dbReference type="GO" id="GO:0005886">
    <property type="term" value="C:plasma membrane"/>
    <property type="evidence" value="ECO:0007669"/>
    <property type="project" value="UniProtKB-SubCell"/>
</dbReference>
<dbReference type="AlphaFoldDB" id="A0A090YWU5"/>
<evidence type="ECO:0000256" key="2">
    <source>
        <dbReference type="ARBA" id="ARBA00006683"/>
    </source>
</evidence>
<evidence type="ECO:0000313" key="11">
    <source>
        <dbReference type="Proteomes" id="UP000029389"/>
    </source>
</evidence>
<reference evidence="9 11" key="1">
    <citation type="submission" date="2014-04" db="EMBL/GenBank/DDBJ databases">
        <authorList>
            <person name="Bishop-Lilly K.A."/>
            <person name="Broomall S.M."/>
            <person name="Chain P.S."/>
            <person name="Chertkov O."/>
            <person name="Coyne S.R."/>
            <person name="Daligault H.E."/>
            <person name="Davenport K.W."/>
            <person name="Erkkila T."/>
            <person name="Frey K.G."/>
            <person name="Gibbons H.S."/>
            <person name="Gu W."/>
            <person name="Jaissle J."/>
            <person name="Johnson S.L."/>
            <person name="Koroleva G.I."/>
            <person name="Ladner J.T."/>
            <person name="Lo C.-C."/>
            <person name="Minogue T.D."/>
            <person name="Munk C."/>
            <person name="Palacios G.F."/>
            <person name="Redden C.L."/>
            <person name="Rosenzweig C.N."/>
            <person name="Scholz M.B."/>
            <person name="Teshima H."/>
            <person name="Xu Y."/>
        </authorList>
    </citation>
    <scope>NUCLEOTIDE SEQUENCE [LARGE SCALE GENOMIC DNA]</scope>
    <source>
        <strain evidence="9 11">BHP</strain>
    </source>
</reference>
<protein>
    <submittedName>
        <fullName evidence="9">Chain length determinant family protein</fullName>
    </submittedName>
    <submittedName>
        <fullName evidence="10">Lipopolysaccharide biosynthesis protein</fullName>
    </submittedName>
</protein>
<gene>
    <name evidence="10" type="ORF">D0U04_21500</name>
    <name evidence="9" type="ORF">DJ93_2250</name>
</gene>
<name>A0A090YWU5_9BACI</name>
<dbReference type="InterPro" id="IPR003856">
    <property type="entry name" value="LPS_length_determ_N"/>
</dbReference>
<proteinExistence type="inferred from homology"/>
<dbReference type="Proteomes" id="UP000264294">
    <property type="component" value="Unassembled WGS sequence"/>
</dbReference>
<evidence type="ECO:0000256" key="5">
    <source>
        <dbReference type="ARBA" id="ARBA00022989"/>
    </source>
</evidence>